<dbReference type="SUPFAM" id="SSF50978">
    <property type="entry name" value="WD40 repeat-like"/>
    <property type="match status" value="1"/>
</dbReference>
<dbReference type="Gene3D" id="3.40.50.300">
    <property type="entry name" value="P-loop containing nucleotide triphosphate hydrolases"/>
    <property type="match status" value="1"/>
</dbReference>
<dbReference type="InterPro" id="IPR036322">
    <property type="entry name" value="WD40_repeat_dom_sf"/>
</dbReference>
<dbReference type="InterPro" id="IPR056884">
    <property type="entry name" value="NPHP3-like_N"/>
</dbReference>
<evidence type="ECO:0000256" key="2">
    <source>
        <dbReference type="SAM" id="MobiDB-lite"/>
    </source>
</evidence>
<dbReference type="Gene3D" id="2.130.10.10">
    <property type="entry name" value="YVTN repeat-like/Quinoprotein amine dehydrogenase"/>
    <property type="match status" value="1"/>
</dbReference>
<dbReference type="PANTHER" id="PTHR10039">
    <property type="entry name" value="AMELOGENIN"/>
    <property type="match status" value="1"/>
</dbReference>
<feature type="domain" description="Nephrocystin 3-like N-terminal" evidence="3">
    <location>
        <begin position="47"/>
        <end position="185"/>
    </location>
</feature>
<reference evidence="4" key="1">
    <citation type="submission" date="2023-02" db="EMBL/GenBank/DDBJ databases">
        <title>Colletotrichum kahawae CIFC_Que2 genome sequencing and assembly.</title>
        <authorList>
            <person name="Baroncelli R."/>
        </authorList>
    </citation>
    <scope>NUCLEOTIDE SEQUENCE</scope>
    <source>
        <strain evidence="4">CIFC_Que2</strain>
    </source>
</reference>
<feature type="region of interest" description="Disordered" evidence="2">
    <location>
        <begin position="674"/>
        <end position="705"/>
    </location>
</feature>
<organism evidence="4 5">
    <name type="scientific">Colletotrichum kahawae</name>
    <name type="common">Coffee berry disease fungus</name>
    <dbReference type="NCBI Taxonomy" id="34407"/>
    <lineage>
        <taxon>Eukaryota</taxon>
        <taxon>Fungi</taxon>
        <taxon>Dikarya</taxon>
        <taxon>Ascomycota</taxon>
        <taxon>Pezizomycotina</taxon>
        <taxon>Sordariomycetes</taxon>
        <taxon>Hypocreomycetidae</taxon>
        <taxon>Glomerellales</taxon>
        <taxon>Glomerellaceae</taxon>
        <taxon>Colletotrichum</taxon>
        <taxon>Colletotrichum gloeosporioides species complex</taxon>
    </lineage>
</organism>
<proteinExistence type="predicted"/>
<dbReference type="AlphaFoldDB" id="A0AAD9Y9Q5"/>
<name>A0AAD9Y9Q5_COLKA</name>
<keyword evidence="1" id="KW-0677">Repeat</keyword>
<evidence type="ECO:0000259" key="3">
    <source>
        <dbReference type="Pfam" id="PF24883"/>
    </source>
</evidence>
<dbReference type="EMBL" id="VYYT01000245">
    <property type="protein sequence ID" value="KAK2752991.1"/>
    <property type="molecule type" value="Genomic_DNA"/>
</dbReference>
<accession>A0AAD9Y9Q5</accession>
<dbReference type="Proteomes" id="UP001281614">
    <property type="component" value="Unassembled WGS sequence"/>
</dbReference>
<dbReference type="Pfam" id="PF24883">
    <property type="entry name" value="NPHP3_N"/>
    <property type="match status" value="1"/>
</dbReference>
<comment type="caution">
    <text evidence="4">The sequence shown here is derived from an EMBL/GenBank/DDBJ whole genome shotgun (WGS) entry which is preliminary data.</text>
</comment>
<gene>
    <name evidence="4" type="ORF">CKAH01_06232</name>
</gene>
<dbReference type="PANTHER" id="PTHR10039:SF14">
    <property type="entry name" value="NACHT DOMAIN-CONTAINING PROTEIN"/>
    <property type="match status" value="1"/>
</dbReference>
<evidence type="ECO:0000256" key="1">
    <source>
        <dbReference type="ARBA" id="ARBA00022737"/>
    </source>
</evidence>
<protein>
    <submittedName>
        <fullName evidence="4">Nacht and wd40 domain protein</fullName>
    </submittedName>
</protein>
<keyword evidence="5" id="KW-1185">Reference proteome</keyword>
<dbReference type="InterPro" id="IPR015943">
    <property type="entry name" value="WD40/YVTN_repeat-like_dom_sf"/>
</dbReference>
<dbReference type="InterPro" id="IPR027417">
    <property type="entry name" value="P-loop_NTPase"/>
</dbReference>
<sequence length="821" mass="93552">MIASASRPEQHDNTRYLKVAKGAVFDDRENEKSPLCHPQTRERLLAEIAQWAEDPEGKCIFWLRGAAGTGKSTISRTIAKSFSDKGKLAASFFFNRTIDDCRKADLFVTTIANQLIRNVHRAQNIQELEELIRNVIQNDTDLPSKGLKMQFQKLILGPLKELGLVGSSTTTLVLAIDALDECDNEAYTGAGPYFERTRMIVGLLSELASVTGIRLVSGLDECDHKDVIVRFRKIVGSIILLADPLPVRFLSRLLDDTEDEVFLHLKNLHSVLSVPDDPKSDEPVKVFHLSFPEYLLDRSQKMNRFFIDEQQTHTDLLDCCLRVMKNKKQHCLKNDICHLEDPGVLKKEVALEKIREYIPQYLEYACVYWVYHLEKTHYLIKETEVYDFLSQFFVHWLEAMSWLGRIEQSVSDVRKLRAIFHSSVSKIGPFLEDAARFVAEHKYTIDRAPCQVYVSGLLFSPRNSIVKRKFQSEIPDWVLRAPEIGTAWDITQRSLHTYRSDVIGMCYSDDGVYLAIATENKVNIWNVESDTLYAAKDNFTSKVSVIASRSANNIAVALRSGSVVFWDWKNDQQFMESLSESGVAYISSSANGDLVCGFCDGGVYLWKQNLGIVHRWKTCWRPSYSDWDEQRQMGLPVTGISYSIDGRMNDQMNDEADDEMGHEMDDEVDDEMYDETDNEMEDEVDDETYDETDNEVEDEVDDDMDEKLDDAVISEGDDGDNKQNNERTRDNCVFVFSAHDGACSMHSEPIKNWGIEHAKFFSVGFMDAASVVVEPRDWLRLKHMSEQYDTPEAAANGVSCDVHPAASVHWIQQVYENGMAN</sequence>
<dbReference type="SUPFAM" id="SSF52540">
    <property type="entry name" value="P-loop containing nucleoside triphosphate hydrolases"/>
    <property type="match status" value="1"/>
</dbReference>
<evidence type="ECO:0000313" key="4">
    <source>
        <dbReference type="EMBL" id="KAK2752991.1"/>
    </source>
</evidence>
<evidence type="ECO:0000313" key="5">
    <source>
        <dbReference type="Proteomes" id="UP001281614"/>
    </source>
</evidence>